<feature type="domain" description="VOC" evidence="2">
    <location>
        <begin position="22"/>
        <end position="137"/>
    </location>
</feature>
<evidence type="ECO:0000313" key="3">
    <source>
        <dbReference type="EMBL" id="GHC53310.1"/>
    </source>
</evidence>
<organism evidence="3 4">
    <name type="scientific">Streptomyces cinnamoneus</name>
    <name type="common">Streptoverticillium cinnamoneum</name>
    <dbReference type="NCBI Taxonomy" id="53446"/>
    <lineage>
        <taxon>Bacteria</taxon>
        <taxon>Bacillati</taxon>
        <taxon>Actinomycetota</taxon>
        <taxon>Actinomycetes</taxon>
        <taxon>Kitasatosporales</taxon>
        <taxon>Streptomycetaceae</taxon>
        <taxon>Streptomyces</taxon>
        <taxon>Streptomyces cinnamoneus group</taxon>
    </lineage>
</organism>
<proteinExistence type="predicted"/>
<dbReference type="PROSITE" id="PS51819">
    <property type="entry name" value="VOC"/>
    <property type="match status" value="2"/>
</dbReference>
<evidence type="ECO:0000313" key="4">
    <source>
        <dbReference type="Proteomes" id="UP000646244"/>
    </source>
</evidence>
<protein>
    <recommendedName>
        <fullName evidence="2">VOC domain-containing protein</fullName>
    </recommendedName>
</protein>
<dbReference type="EMBL" id="BMVB01000009">
    <property type="protein sequence ID" value="GHC53310.1"/>
    <property type="molecule type" value="Genomic_DNA"/>
</dbReference>
<dbReference type="Pfam" id="PF18029">
    <property type="entry name" value="Glyoxalase_6"/>
    <property type="match status" value="1"/>
</dbReference>
<accession>A0A918TP39</accession>
<dbReference type="PANTHER" id="PTHR33993">
    <property type="entry name" value="GLYOXALASE-RELATED"/>
    <property type="match status" value="1"/>
</dbReference>
<dbReference type="RefSeq" id="WP_190110444.1">
    <property type="nucleotide sequence ID" value="NZ_BMVB01000009.1"/>
</dbReference>
<dbReference type="AlphaFoldDB" id="A0A918TP39"/>
<gene>
    <name evidence="3" type="ORF">GCM10010507_31850</name>
</gene>
<reference evidence="3" key="1">
    <citation type="journal article" date="2014" name="Int. J. Syst. Evol. Microbiol.">
        <title>Complete genome sequence of Corynebacterium casei LMG S-19264T (=DSM 44701T), isolated from a smear-ripened cheese.</title>
        <authorList>
            <consortium name="US DOE Joint Genome Institute (JGI-PGF)"/>
            <person name="Walter F."/>
            <person name="Albersmeier A."/>
            <person name="Kalinowski J."/>
            <person name="Ruckert C."/>
        </authorList>
    </citation>
    <scope>NUCLEOTIDE SEQUENCE</scope>
    <source>
        <strain evidence="3">JCM 4633</strain>
    </source>
</reference>
<sequence>MTEVWGSSGTGEEEGPRQASGTPCWTGLLVHDLEATKEFYGALFGWSYYDPGPRHLGPYVRATLDGRNVAGIGELPHDRQLAGSWTTYLASDDADVCAEWIHCAGGTVGVGPLAAERAGRLVLAADPAGASFGVWQGQRLLGSRPERTPGTPVWHELVTHDASVVLKFYRALFGYEAKAAGDMDGETVTLHVDGRPVASIRSAGPALRQPHWMPYFEAADVDAAAGRVTELGGRVVSAPQETPAGRVATVTDPEGSAFTLLRTAR</sequence>
<dbReference type="SUPFAM" id="SSF54593">
    <property type="entry name" value="Glyoxalase/Bleomycin resistance protein/Dihydroxybiphenyl dioxygenase"/>
    <property type="match status" value="2"/>
</dbReference>
<reference evidence="3" key="2">
    <citation type="submission" date="2020-09" db="EMBL/GenBank/DDBJ databases">
        <authorList>
            <person name="Sun Q."/>
            <person name="Ohkuma M."/>
        </authorList>
    </citation>
    <scope>NUCLEOTIDE SEQUENCE</scope>
    <source>
        <strain evidence="3">JCM 4633</strain>
    </source>
</reference>
<evidence type="ECO:0000256" key="1">
    <source>
        <dbReference type="SAM" id="MobiDB-lite"/>
    </source>
</evidence>
<feature type="region of interest" description="Disordered" evidence="1">
    <location>
        <begin position="1"/>
        <end position="21"/>
    </location>
</feature>
<dbReference type="Proteomes" id="UP000646244">
    <property type="component" value="Unassembled WGS sequence"/>
</dbReference>
<name>A0A918TP39_STRCJ</name>
<dbReference type="CDD" id="cd07247">
    <property type="entry name" value="SgaA_N_like"/>
    <property type="match status" value="2"/>
</dbReference>
<dbReference type="PANTHER" id="PTHR33993:SF10">
    <property type="entry name" value="CONSERVED PROTEIN"/>
    <property type="match status" value="1"/>
</dbReference>
<dbReference type="InterPro" id="IPR029068">
    <property type="entry name" value="Glyas_Bleomycin-R_OHBP_Dase"/>
</dbReference>
<dbReference type="Gene3D" id="3.10.180.10">
    <property type="entry name" value="2,3-Dihydroxybiphenyl 1,2-Dioxygenase, domain 1"/>
    <property type="match status" value="2"/>
</dbReference>
<dbReference type="InterPro" id="IPR052164">
    <property type="entry name" value="Anthracycline_SecMetBiosynth"/>
</dbReference>
<comment type="caution">
    <text evidence="3">The sequence shown here is derived from an EMBL/GenBank/DDBJ whole genome shotgun (WGS) entry which is preliminary data.</text>
</comment>
<dbReference type="InterPro" id="IPR041581">
    <property type="entry name" value="Glyoxalase_6"/>
</dbReference>
<dbReference type="InterPro" id="IPR037523">
    <property type="entry name" value="VOC_core"/>
</dbReference>
<feature type="domain" description="VOC" evidence="2">
    <location>
        <begin position="151"/>
        <end position="263"/>
    </location>
</feature>
<evidence type="ECO:0000259" key="2">
    <source>
        <dbReference type="PROSITE" id="PS51819"/>
    </source>
</evidence>